<keyword evidence="3" id="KW-1185">Reference proteome</keyword>
<reference evidence="2 3" key="1">
    <citation type="submission" date="2021-01" db="EMBL/GenBank/DDBJ databases">
        <title>Genomics of switchgrass bacterial isolates.</title>
        <authorList>
            <person name="Shade A."/>
        </authorList>
    </citation>
    <scope>NUCLEOTIDE SEQUENCE [LARGE SCALE GENOMIC DNA]</scope>
    <source>
        <strain evidence="2 3">PvP111</strain>
    </source>
</reference>
<dbReference type="RefSeq" id="WP_204868280.1">
    <property type="nucleotide sequence ID" value="NZ_JAFBBK010000001.1"/>
</dbReference>
<name>A0ABS2KTR9_9NOCA</name>
<proteinExistence type="predicted"/>
<dbReference type="EMBL" id="JAFBBK010000001">
    <property type="protein sequence ID" value="MBM7415257.1"/>
    <property type="molecule type" value="Genomic_DNA"/>
</dbReference>
<evidence type="ECO:0000313" key="3">
    <source>
        <dbReference type="Proteomes" id="UP000703038"/>
    </source>
</evidence>
<gene>
    <name evidence="2" type="ORF">JOE42_001990</name>
</gene>
<accession>A0ABS2KTR9</accession>
<protein>
    <recommendedName>
        <fullName evidence="1">DUF4132 domain-containing protein</fullName>
    </recommendedName>
</protein>
<evidence type="ECO:0000259" key="1">
    <source>
        <dbReference type="Pfam" id="PF13569"/>
    </source>
</evidence>
<sequence>MERLAEFRGSCFARRIATSFLLPTEHDWVAADLQKSSGLDRYQRSIGLVLLASVSDVAAVETAFELVEDRARAIWNVGIYPRILHAMCANIGPGLEPIVGEIFDGNLSSANKKRCAEILAEFDTDAGVSELLDRLGTKHIEPAVLDAMDRAPERAARMLEESDKPLAGALLRDLYRTHPELAGPESRDEPTTLSANAVPTLLASPPWLGPRKASAPVVIDVDEPSTELFTAWLPGEREEWAAAGTPYPPSVWRKTWADFIKEVTDGHGRYPLSYVAHAPDDIIRPLLPTITESSYLWQAEGEIRRILARFDVDAADYVLRTVITKPAQTVHVLLPVGGSAVARRMVNWLQARSVRPSALEWFDRHIDSAAPDVVASVLRQKGAPRLTAEKGMRTLARRGHRDVLVAAAEQFGPKASAVVATIVDLDPLAVLPRTIPTTPAWLDPALLPPLVLTDTEAPLPADAVQNVLVMFAMSRMDEVYAGIDILRDLVDADDLAVFVWDVFERWAAAGFPDAQNWALDALGIVGNDDTARRLTPLIRTWPLQSAHRRAAAGLEVLATIGTDAALGHLWTISQALRFPALRAKADTRIRRIADELNLTPLDLADRLVPNLGLDPDGTTTFDYGDRSFIATFDHRLSLMIVDRDGKTRDRLPRPGQHDSDLAREEYKRYTTLRKDLGAVSGELIARFEKAMVAHRTWRMGQVRTHLVAHPLTWHVVSRLVWSTGSGTHFRFSDLRSPIDADGAHVEIADEVDVAVAHPLTMGDAVRTWQHVLDAAMVQQPFEQVHRAVFTGDLQAAIGGLEGTKASTRQLLSLKSRGWIREEPQDKGAQISLEKRVTDAVTVSIMVFPGFNAAQPVFSEIQKIVYIAISEDELTPVASSELQRDLSTIDTQPIRGDEPELAGEL</sequence>
<dbReference type="InterPro" id="IPR025406">
    <property type="entry name" value="DUF4132"/>
</dbReference>
<evidence type="ECO:0000313" key="2">
    <source>
        <dbReference type="EMBL" id="MBM7415257.1"/>
    </source>
</evidence>
<dbReference type="Proteomes" id="UP000703038">
    <property type="component" value="Unassembled WGS sequence"/>
</dbReference>
<feature type="domain" description="DUF4132" evidence="1">
    <location>
        <begin position="645"/>
        <end position="818"/>
    </location>
</feature>
<comment type="caution">
    <text evidence="2">The sequence shown here is derived from an EMBL/GenBank/DDBJ whole genome shotgun (WGS) entry which is preliminary data.</text>
</comment>
<organism evidence="2 3">
    <name type="scientific">Rhodococcoides corynebacterioides</name>
    <dbReference type="NCBI Taxonomy" id="53972"/>
    <lineage>
        <taxon>Bacteria</taxon>
        <taxon>Bacillati</taxon>
        <taxon>Actinomycetota</taxon>
        <taxon>Actinomycetes</taxon>
        <taxon>Mycobacteriales</taxon>
        <taxon>Nocardiaceae</taxon>
        <taxon>Rhodococcoides</taxon>
    </lineage>
</organism>
<dbReference type="Pfam" id="PF13569">
    <property type="entry name" value="DUF4132"/>
    <property type="match status" value="1"/>
</dbReference>